<dbReference type="Pfam" id="PF20383">
    <property type="entry name" value="DUF6678"/>
    <property type="match status" value="1"/>
</dbReference>
<evidence type="ECO:0000313" key="1">
    <source>
        <dbReference type="EMBL" id="MEM5292613.1"/>
    </source>
</evidence>
<organism evidence="1 2">
    <name type="scientific">Paraburkholderia sabiae</name>
    <dbReference type="NCBI Taxonomy" id="273251"/>
    <lineage>
        <taxon>Bacteria</taxon>
        <taxon>Pseudomonadati</taxon>
        <taxon>Pseudomonadota</taxon>
        <taxon>Betaproteobacteria</taxon>
        <taxon>Burkholderiales</taxon>
        <taxon>Burkholderiaceae</taxon>
        <taxon>Paraburkholderia</taxon>
    </lineage>
</organism>
<sequence>MIPVMNDTKWSELRMGMHGLGELSPRFRVRSLRSGGISAWDREWFYHFFGRHEEDEWVEVEVTSTAQHDAVLRLLQSVHVPGVTTENGFKIFGYVARGAQVDYL</sequence>
<accession>A0ABU9QTY4</accession>
<name>A0ABU9QTY4_9BURK</name>
<dbReference type="Proteomes" id="UP001494588">
    <property type="component" value="Unassembled WGS sequence"/>
</dbReference>
<evidence type="ECO:0000313" key="2">
    <source>
        <dbReference type="Proteomes" id="UP001494588"/>
    </source>
</evidence>
<keyword evidence="2" id="KW-1185">Reference proteome</keyword>
<reference evidence="1 2" key="1">
    <citation type="submission" date="2024-01" db="EMBL/GenBank/DDBJ databases">
        <title>The diversity of rhizobia nodulating Mimosa spp. in eleven states of Brazil covering several biomes is determined by host plant, location, and edaphic factors.</title>
        <authorList>
            <person name="Rouws L."/>
            <person name="Barauna A."/>
            <person name="Beukes C."/>
            <person name="De Faria S.M."/>
            <person name="Gross E."/>
            <person name="Dos Reis Junior F.B."/>
            <person name="Simon M."/>
            <person name="Maluk M."/>
            <person name="Odee D.W."/>
            <person name="Kenicer G."/>
            <person name="Young J.P.W."/>
            <person name="Reis V.M."/>
            <person name="Zilli J."/>
            <person name="James E.K."/>
        </authorList>
    </citation>
    <scope>NUCLEOTIDE SEQUENCE [LARGE SCALE GENOMIC DNA]</scope>
    <source>
        <strain evidence="1 2">JPY77</strain>
    </source>
</reference>
<dbReference type="RefSeq" id="WP_201662925.1">
    <property type="nucleotide sequence ID" value="NZ_CAJHCS010000104.1"/>
</dbReference>
<proteinExistence type="predicted"/>
<gene>
    <name evidence="1" type="ORF">V4C55_44215</name>
</gene>
<dbReference type="InterPro" id="IPR046500">
    <property type="entry name" value="DUF6678"/>
</dbReference>
<dbReference type="EMBL" id="JAZHGC010000137">
    <property type="protein sequence ID" value="MEM5292613.1"/>
    <property type="molecule type" value="Genomic_DNA"/>
</dbReference>
<comment type="caution">
    <text evidence="1">The sequence shown here is derived from an EMBL/GenBank/DDBJ whole genome shotgun (WGS) entry which is preliminary data.</text>
</comment>
<protein>
    <submittedName>
        <fullName evidence="1">DUF6678 family protein</fullName>
    </submittedName>
</protein>